<comment type="pathway">
    <text evidence="3 15">Amino-acid biosynthesis; L-threonine biosynthesis; L-threonine from L-aspartate: step 2/5.</text>
</comment>
<evidence type="ECO:0000256" key="2">
    <source>
        <dbReference type="ARBA" id="ARBA00005076"/>
    </source>
</evidence>
<name>A0A037ZFY7_9RHOB</name>
<dbReference type="NCBIfam" id="NF011456">
    <property type="entry name" value="PRK14874.1"/>
    <property type="match status" value="1"/>
</dbReference>
<dbReference type="UniPathway" id="UPA00051">
    <property type="reaction ID" value="UER00464"/>
</dbReference>
<reference evidence="18 19" key="1">
    <citation type="submission" date="2014-03" db="EMBL/GenBank/DDBJ databases">
        <title>Draft Genome Sequence of Actibacterium mucosum KCTC 23349, a Marine Alphaproteobacterium with Complex Ionic Requirements Isolated from Mediterranean Seawater at Malvarrosa Beach, Valencia, Spain.</title>
        <authorList>
            <person name="Arahal D.R."/>
            <person name="Shao Z."/>
            <person name="Lai Q."/>
            <person name="Pujalte M.J."/>
        </authorList>
    </citation>
    <scope>NUCLEOTIDE SEQUENCE [LARGE SCALE GENOMIC DNA]</scope>
    <source>
        <strain evidence="18 19">KCTC 23349</strain>
    </source>
</reference>
<dbReference type="PANTHER" id="PTHR46278:SF2">
    <property type="entry name" value="ASPARTATE-SEMIALDEHYDE DEHYDROGENASE"/>
    <property type="match status" value="1"/>
</dbReference>
<organism evidence="18 19">
    <name type="scientific">Actibacterium mucosum KCTC 23349</name>
    <dbReference type="NCBI Taxonomy" id="1454373"/>
    <lineage>
        <taxon>Bacteria</taxon>
        <taxon>Pseudomonadati</taxon>
        <taxon>Pseudomonadota</taxon>
        <taxon>Alphaproteobacteria</taxon>
        <taxon>Rhodobacterales</taxon>
        <taxon>Roseobacteraceae</taxon>
        <taxon>Actibacterium</taxon>
    </lineage>
</organism>
<comment type="similarity">
    <text evidence="4 15">Belongs to the aspartate-semialdehyde dehydrogenase family.</text>
</comment>
<comment type="function">
    <text evidence="15">Catalyzes the NADPH-dependent formation of L-aspartate-semialdehyde (L-ASA) by the reductive dephosphorylation of L-aspartyl-4-phosphate.</text>
</comment>
<comment type="catalytic activity">
    <reaction evidence="14 15">
        <text>L-aspartate 4-semialdehyde + phosphate + NADP(+) = 4-phospho-L-aspartate + NADPH + H(+)</text>
        <dbReference type="Rhea" id="RHEA:24284"/>
        <dbReference type="ChEBI" id="CHEBI:15378"/>
        <dbReference type="ChEBI" id="CHEBI:43474"/>
        <dbReference type="ChEBI" id="CHEBI:57535"/>
        <dbReference type="ChEBI" id="CHEBI:57783"/>
        <dbReference type="ChEBI" id="CHEBI:58349"/>
        <dbReference type="ChEBI" id="CHEBI:537519"/>
        <dbReference type="EC" id="1.2.1.11"/>
    </reaction>
</comment>
<dbReference type="InterPro" id="IPR000534">
    <property type="entry name" value="Semialdehyde_DH_NAD-bd"/>
</dbReference>
<feature type="binding site" evidence="15">
    <location>
        <begin position="41"/>
        <end position="42"/>
    </location>
    <ligand>
        <name>NADP(+)</name>
        <dbReference type="ChEBI" id="CHEBI:58349"/>
    </ligand>
</feature>
<evidence type="ECO:0000256" key="4">
    <source>
        <dbReference type="ARBA" id="ARBA00010584"/>
    </source>
</evidence>
<dbReference type="PIRSF" id="PIRSF000148">
    <property type="entry name" value="ASA_dh"/>
    <property type="match status" value="1"/>
</dbReference>
<comment type="subunit">
    <text evidence="5 15">Homodimer.</text>
</comment>
<dbReference type="GO" id="GO:0071266">
    <property type="term" value="P:'de novo' L-methionine biosynthetic process"/>
    <property type="evidence" value="ECO:0007669"/>
    <property type="project" value="UniProtKB-UniRule"/>
</dbReference>
<evidence type="ECO:0000256" key="14">
    <source>
        <dbReference type="ARBA" id="ARBA00047891"/>
    </source>
</evidence>
<dbReference type="EMBL" id="JFKE01000005">
    <property type="protein sequence ID" value="KAJ55058.1"/>
    <property type="molecule type" value="Genomic_DNA"/>
</dbReference>
<dbReference type="GO" id="GO:0009089">
    <property type="term" value="P:lysine biosynthetic process via diaminopimelate"/>
    <property type="evidence" value="ECO:0007669"/>
    <property type="project" value="UniProtKB-UniRule"/>
</dbReference>
<dbReference type="InterPro" id="IPR036291">
    <property type="entry name" value="NAD(P)-bd_dom_sf"/>
</dbReference>
<feature type="binding site" evidence="15">
    <location>
        <begin position="13"/>
        <end position="16"/>
    </location>
    <ligand>
        <name>NADP(+)</name>
        <dbReference type="ChEBI" id="CHEBI:58349"/>
    </ligand>
</feature>
<dbReference type="InterPro" id="IPR005986">
    <property type="entry name" value="Asp_semialdehyde_DH_beta"/>
</dbReference>
<gene>
    <name evidence="15" type="primary">asd</name>
    <name evidence="18" type="ORF">ACMU_14985</name>
</gene>
<feature type="domain" description="Semialdehyde dehydrogenase NAD-binding" evidence="17">
    <location>
        <begin position="6"/>
        <end position="121"/>
    </location>
</feature>
<dbReference type="STRING" id="1454373.ACMU_14985"/>
<dbReference type="SUPFAM" id="SSF51735">
    <property type="entry name" value="NAD(P)-binding Rossmann-fold domains"/>
    <property type="match status" value="1"/>
</dbReference>
<dbReference type="GO" id="GO:0019877">
    <property type="term" value="P:diaminopimelate biosynthetic process"/>
    <property type="evidence" value="ECO:0007669"/>
    <property type="project" value="UniProtKB-UniRule"/>
</dbReference>
<evidence type="ECO:0000313" key="18">
    <source>
        <dbReference type="EMBL" id="KAJ55058.1"/>
    </source>
</evidence>
<evidence type="ECO:0000256" key="13">
    <source>
        <dbReference type="ARBA" id="ARBA00023167"/>
    </source>
</evidence>
<dbReference type="UniPathway" id="UPA00034">
    <property type="reaction ID" value="UER00016"/>
</dbReference>
<evidence type="ECO:0000256" key="9">
    <source>
        <dbReference type="ARBA" id="ARBA00022857"/>
    </source>
</evidence>
<feature type="binding site" evidence="15">
    <location>
        <position position="157"/>
    </location>
    <ligand>
        <name>substrate</name>
    </ligand>
</feature>
<proteinExistence type="inferred from homology"/>
<feature type="active site" description="Proton acceptor" evidence="15 16">
    <location>
        <position position="244"/>
    </location>
</feature>
<dbReference type="GO" id="GO:0009097">
    <property type="term" value="P:isoleucine biosynthetic process"/>
    <property type="evidence" value="ECO:0007669"/>
    <property type="project" value="UniProtKB-UniRule"/>
</dbReference>
<feature type="binding site" evidence="15">
    <location>
        <position position="101"/>
    </location>
    <ligand>
        <name>phosphate</name>
        <dbReference type="ChEBI" id="CHEBI:43474"/>
    </ligand>
</feature>
<accession>A0A037ZFY7</accession>
<evidence type="ECO:0000256" key="5">
    <source>
        <dbReference type="ARBA" id="ARBA00011738"/>
    </source>
</evidence>
<keyword evidence="10 15" id="KW-0220">Diaminopimelate biosynthesis</keyword>
<evidence type="ECO:0000256" key="12">
    <source>
        <dbReference type="ARBA" id="ARBA00023154"/>
    </source>
</evidence>
<dbReference type="GO" id="GO:0051287">
    <property type="term" value="F:NAD binding"/>
    <property type="evidence" value="ECO:0007669"/>
    <property type="project" value="InterPro"/>
</dbReference>
<dbReference type="AlphaFoldDB" id="A0A037ZFY7"/>
<comment type="pathway">
    <text evidence="1 15">Amino-acid biosynthesis; L-methionine biosynthesis via de novo pathway; L-homoserine from L-aspartate: step 2/3.</text>
</comment>
<feature type="binding site" evidence="15">
    <location>
        <position position="319"/>
    </location>
    <ligand>
        <name>NADP(+)</name>
        <dbReference type="ChEBI" id="CHEBI:58349"/>
    </ligand>
</feature>
<evidence type="ECO:0000256" key="11">
    <source>
        <dbReference type="ARBA" id="ARBA00023002"/>
    </source>
</evidence>
<protein>
    <recommendedName>
        <fullName evidence="6 15">Aspartate-semialdehyde dehydrogenase</fullName>
        <shortName evidence="15">ASA dehydrogenase</shortName>
        <shortName evidence="15">ASADH</shortName>
        <ecNumber evidence="6 15">1.2.1.11</ecNumber>
    </recommendedName>
    <alternativeName>
        <fullName evidence="15">Aspartate-beta-semialdehyde dehydrogenase</fullName>
    </alternativeName>
</protein>
<keyword evidence="7 15" id="KW-0028">Amino-acid biosynthesis</keyword>
<keyword evidence="12 15" id="KW-0457">Lysine biosynthesis</keyword>
<feature type="binding site" evidence="15">
    <location>
        <position position="237"/>
    </location>
    <ligand>
        <name>substrate</name>
    </ligand>
</feature>
<dbReference type="InterPro" id="IPR012280">
    <property type="entry name" value="Semialdhyde_DH_dimer_dom"/>
</dbReference>
<sequence length="339" mass="35968">MPAAPVIAIVGATGAVGVELLGSLARRNFPLSQLRLLASKRSAGREMRFRGGTLIVEELTENSFDGVDIALFSAGATISRRFAPIAAAAGARVVDNSSAFRMDPAVPLVVPEVNADTMQGDEAIIANPNCVAAIAGVALAPLHRAFPIRRLQMATYQAASGAGAEAMQELRDGTAAELRGEAFEPKVMPHPYAFNIFSHNADIDPQTGYNGEESKVIAELRRIFDLPQLPVGVTCIRVPILRAHGMAISIEFDQVVDPQVARDLLSDAPGLRLVDDWAGNHFPMPSEATGQEDVLVGRIRTDLGDPSGRTLTLFVVGDQLLKGAAQNAVQIAESLLPAH</sequence>
<dbReference type="OrthoDB" id="9805684at2"/>
<dbReference type="CDD" id="cd02316">
    <property type="entry name" value="VcASADH2_like_N"/>
    <property type="match status" value="1"/>
</dbReference>
<keyword evidence="11 15" id="KW-0560">Oxidoreductase</keyword>
<evidence type="ECO:0000256" key="8">
    <source>
        <dbReference type="ARBA" id="ARBA00022697"/>
    </source>
</evidence>
<dbReference type="GO" id="GO:0004073">
    <property type="term" value="F:aspartate-semialdehyde dehydrogenase activity"/>
    <property type="evidence" value="ECO:0007669"/>
    <property type="project" value="UniProtKB-UniRule"/>
</dbReference>
<dbReference type="Gene3D" id="3.40.50.720">
    <property type="entry name" value="NAD(P)-binding Rossmann-like Domain"/>
    <property type="match status" value="1"/>
</dbReference>
<dbReference type="GO" id="GO:0046983">
    <property type="term" value="F:protein dimerization activity"/>
    <property type="evidence" value="ECO:0007669"/>
    <property type="project" value="InterPro"/>
</dbReference>
<keyword evidence="13 15" id="KW-0486">Methionine biosynthesis</keyword>
<dbReference type="NCBIfam" id="TIGR01296">
    <property type="entry name" value="asd_B"/>
    <property type="match status" value="1"/>
</dbReference>
<comment type="caution">
    <text evidence="18">The sequence shown here is derived from an EMBL/GenBank/DDBJ whole genome shotgun (WGS) entry which is preliminary data.</text>
</comment>
<dbReference type="Pfam" id="PF02774">
    <property type="entry name" value="Semialdhyde_dhC"/>
    <property type="match status" value="1"/>
</dbReference>
<keyword evidence="19" id="KW-1185">Reference proteome</keyword>
<evidence type="ECO:0000259" key="17">
    <source>
        <dbReference type="SMART" id="SM00859"/>
    </source>
</evidence>
<dbReference type="UniPathway" id="UPA00050">
    <property type="reaction ID" value="UER00463"/>
</dbReference>
<feature type="binding site" evidence="15">
    <location>
        <begin position="160"/>
        <end position="161"/>
    </location>
    <ligand>
        <name>NADP(+)</name>
        <dbReference type="ChEBI" id="CHEBI:58349"/>
    </ligand>
</feature>
<evidence type="ECO:0000256" key="3">
    <source>
        <dbReference type="ARBA" id="ARBA00005097"/>
    </source>
</evidence>
<dbReference type="GO" id="GO:0050661">
    <property type="term" value="F:NADP binding"/>
    <property type="evidence" value="ECO:0007669"/>
    <property type="project" value="UniProtKB-UniRule"/>
</dbReference>
<feature type="active site" description="Acyl-thioester intermediate" evidence="15 16">
    <location>
        <position position="130"/>
    </location>
</feature>
<keyword evidence="9 15" id="KW-0521">NADP</keyword>
<evidence type="ECO:0000256" key="6">
    <source>
        <dbReference type="ARBA" id="ARBA00013120"/>
    </source>
</evidence>
<evidence type="ECO:0000256" key="16">
    <source>
        <dbReference type="PIRSR" id="PIRSR000148-1"/>
    </source>
</evidence>
<dbReference type="Proteomes" id="UP000026249">
    <property type="component" value="Unassembled WGS sequence"/>
</dbReference>
<dbReference type="CDD" id="cd18131">
    <property type="entry name" value="ASADH_C_bac_euk_like"/>
    <property type="match status" value="1"/>
</dbReference>
<evidence type="ECO:0000256" key="1">
    <source>
        <dbReference type="ARBA" id="ARBA00005021"/>
    </source>
</evidence>
<dbReference type="InterPro" id="IPR012080">
    <property type="entry name" value="Asp_semialdehyde_DH"/>
</dbReference>
<dbReference type="Gene3D" id="3.30.360.10">
    <property type="entry name" value="Dihydrodipicolinate Reductase, domain 2"/>
    <property type="match status" value="1"/>
</dbReference>
<evidence type="ECO:0000256" key="10">
    <source>
        <dbReference type="ARBA" id="ARBA00022915"/>
    </source>
</evidence>
<comment type="pathway">
    <text evidence="2 15">Amino-acid biosynthesis; L-lysine biosynthesis via DAP pathway; (S)-tetrahydrodipicolinate from L-aspartate: step 2/4.</text>
</comment>
<dbReference type="SUPFAM" id="SSF55347">
    <property type="entry name" value="Glyceraldehyde-3-phosphate dehydrogenase-like, C-terminal domain"/>
    <property type="match status" value="1"/>
</dbReference>
<comment type="caution">
    <text evidence="15">Lacks conserved residue(s) required for the propagation of feature annotation.</text>
</comment>
<dbReference type="EC" id="1.2.1.11" evidence="6 15"/>
<dbReference type="HAMAP" id="MF_02121">
    <property type="entry name" value="ASADH"/>
    <property type="match status" value="1"/>
</dbReference>
<evidence type="ECO:0000256" key="7">
    <source>
        <dbReference type="ARBA" id="ARBA00022605"/>
    </source>
</evidence>
<evidence type="ECO:0000256" key="15">
    <source>
        <dbReference type="HAMAP-Rule" id="MF_02121"/>
    </source>
</evidence>
<dbReference type="GO" id="GO:0009088">
    <property type="term" value="P:threonine biosynthetic process"/>
    <property type="evidence" value="ECO:0007669"/>
    <property type="project" value="UniProtKB-UniRule"/>
</dbReference>
<keyword evidence="8 15" id="KW-0791">Threonine biosynthesis</keyword>
<dbReference type="PANTHER" id="PTHR46278">
    <property type="entry name" value="DEHYDROGENASE, PUTATIVE-RELATED"/>
    <property type="match status" value="1"/>
</dbReference>
<dbReference type="Pfam" id="PF01118">
    <property type="entry name" value="Semialdhyde_dh"/>
    <property type="match status" value="1"/>
</dbReference>
<evidence type="ECO:0000313" key="19">
    <source>
        <dbReference type="Proteomes" id="UP000026249"/>
    </source>
</evidence>
<dbReference type="SMART" id="SM00859">
    <property type="entry name" value="Semialdhyde_dh"/>
    <property type="match status" value="1"/>
</dbReference>